<dbReference type="OrthoDB" id="10604087at2759"/>
<accession>F4R2Y3</accession>
<dbReference type="HOGENOM" id="CLU_422152_0_0_1"/>
<dbReference type="EMBL" id="GL883090">
    <property type="protein sequence ID" value="EGG12906.1"/>
    <property type="molecule type" value="Genomic_DNA"/>
</dbReference>
<feature type="compositionally biased region" description="Low complexity" evidence="1">
    <location>
        <begin position="9"/>
        <end position="24"/>
    </location>
</feature>
<sequence>MIKSTSFDQSSSLPSTQLPSFKTPSKSKSKSKSTLSSMHHPHDTPLQHHSFDYQPPLHSSSPLSSNRFLQPNHFPSKPSPFGNQSIKPKPLIKRSMKPSSHAGSESISNVRLRKRGFNTPNPSSQIFPSSPTSFSLLPSSPSRSTNTCNLLDEFMSSPAPRSKAITFTSQCKSPVPSSESEKVSLSQRLASQGFVFSLFIQIKTYFITYISVDFISVQASWDTVNRAIQYLLEPLQHQTNPLLDFTHLVTLIKLIDSVPSASPKRPTEVEKPFHQVINGVPFTFAASLIPASSPTPMSERPRTTNKPSQQRNPKQKRLKIESDLDGSVKVVTVGENDEEEEEGRFHKSTRPKFSSPPVSHCKPVNRNGLVSAEVARYGRIAITAEVMVNQLGLKAAKEAISRASDGHPTDGNLKSSPNPPDASALDWFIVGKQKIFKADQGPTLVVPSTPSGPSFSMTDDQSTFWKSLSQSSINLHRSQNPFLSPSPAIFSSDSNIPLNPQPNHSLRQSFNPFPNHTRLSNALSTQTQSYITSSYQLPEEDICFKPGSFHQTETFVAPLIVKETDENSTPKDSQPYQIHRSRFDYSPCSPLRHHQLRNPNQNPSQKICLFEDIDEPIDFFTNSSPVARLGEIDPNRLNQLRGSSPSPFV</sequence>
<reference evidence="3" key="1">
    <citation type="journal article" date="2011" name="Proc. Natl. Acad. Sci. U.S.A.">
        <title>Obligate biotrophy features unraveled by the genomic analysis of rust fungi.</title>
        <authorList>
            <person name="Duplessis S."/>
            <person name="Cuomo C.A."/>
            <person name="Lin Y.-C."/>
            <person name="Aerts A."/>
            <person name="Tisserant E."/>
            <person name="Veneault-Fourrey C."/>
            <person name="Joly D.L."/>
            <person name="Hacquard S."/>
            <person name="Amselem J."/>
            <person name="Cantarel B.L."/>
            <person name="Chiu R."/>
            <person name="Coutinho P.M."/>
            <person name="Feau N."/>
            <person name="Field M."/>
            <person name="Frey P."/>
            <person name="Gelhaye E."/>
            <person name="Goldberg J."/>
            <person name="Grabherr M.G."/>
            <person name="Kodira C.D."/>
            <person name="Kohler A."/>
            <person name="Kuees U."/>
            <person name="Lindquist E.A."/>
            <person name="Lucas S.M."/>
            <person name="Mago R."/>
            <person name="Mauceli E."/>
            <person name="Morin E."/>
            <person name="Murat C."/>
            <person name="Pangilinan J.L."/>
            <person name="Park R."/>
            <person name="Pearson M."/>
            <person name="Quesneville H."/>
            <person name="Rouhier N."/>
            <person name="Sakthikumar S."/>
            <person name="Salamov A.A."/>
            <person name="Schmutz J."/>
            <person name="Selles B."/>
            <person name="Shapiro H."/>
            <person name="Tanguay P."/>
            <person name="Tuskan G.A."/>
            <person name="Henrissat B."/>
            <person name="Van de Peer Y."/>
            <person name="Rouze P."/>
            <person name="Ellis J.G."/>
            <person name="Dodds P.N."/>
            <person name="Schein J.E."/>
            <person name="Zhong S."/>
            <person name="Hamelin R.C."/>
            <person name="Grigoriev I.V."/>
            <person name="Szabo L.J."/>
            <person name="Martin F."/>
        </authorList>
    </citation>
    <scope>NUCLEOTIDE SEQUENCE [LARGE SCALE GENOMIC DNA]</scope>
    <source>
        <strain evidence="3">98AG31 / pathotype 3-4-7</strain>
    </source>
</reference>
<evidence type="ECO:0000313" key="2">
    <source>
        <dbReference type="EMBL" id="EGG12906.1"/>
    </source>
</evidence>
<dbReference type="KEGG" id="mlr:MELLADRAFT_58823"/>
<keyword evidence="3" id="KW-1185">Reference proteome</keyword>
<feature type="region of interest" description="Disordered" evidence="1">
    <location>
        <begin position="1"/>
        <end position="140"/>
    </location>
</feature>
<dbReference type="AlphaFoldDB" id="F4R2Y3"/>
<dbReference type="GeneID" id="18929238"/>
<feature type="compositionally biased region" description="Polar residues" evidence="1">
    <location>
        <begin position="97"/>
        <end position="109"/>
    </location>
</feature>
<name>F4R2Y3_MELLP</name>
<dbReference type="VEuPathDB" id="FungiDB:MELLADRAFT_58823"/>
<feature type="region of interest" description="Disordered" evidence="1">
    <location>
        <begin position="290"/>
        <end position="322"/>
    </location>
</feature>
<proteinExistence type="predicted"/>
<dbReference type="Proteomes" id="UP000001072">
    <property type="component" value="Unassembled WGS sequence"/>
</dbReference>
<feature type="compositionally biased region" description="Basic and acidic residues" evidence="1">
    <location>
        <begin position="40"/>
        <end position="51"/>
    </location>
</feature>
<dbReference type="InParanoid" id="F4R2Y3"/>
<gene>
    <name evidence="2" type="ORF">MELLADRAFT_58823</name>
</gene>
<evidence type="ECO:0000256" key="1">
    <source>
        <dbReference type="SAM" id="MobiDB-lite"/>
    </source>
</evidence>
<dbReference type="RefSeq" id="XP_007403844.1">
    <property type="nucleotide sequence ID" value="XM_007403782.1"/>
</dbReference>
<organism evidence="3">
    <name type="scientific">Melampsora larici-populina (strain 98AG31 / pathotype 3-4-7)</name>
    <name type="common">Poplar leaf rust fungus</name>
    <dbReference type="NCBI Taxonomy" id="747676"/>
    <lineage>
        <taxon>Eukaryota</taxon>
        <taxon>Fungi</taxon>
        <taxon>Dikarya</taxon>
        <taxon>Basidiomycota</taxon>
        <taxon>Pucciniomycotina</taxon>
        <taxon>Pucciniomycetes</taxon>
        <taxon>Pucciniales</taxon>
        <taxon>Melampsoraceae</taxon>
        <taxon>Melampsora</taxon>
    </lineage>
</organism>
<feature type="compositionally biased region" description="Low complexity" evidence="1">
    <location>
        <begin position="127"/>
        <end position="140"/>
    </location>
</feature>
<feature type="compositionally biased region" description="Low complexity" evidence="1">
    <location>
        <begin position="55"/>
        <end position="65"/>
    </location>
</feature>
<evidence type="ECO:0000313" key="3">
    <source>
        <dbReference type="Proteomes" id="UP000001072"/>
    </source>
</evidence>
<feature type="region of interest" description="Disordered" evidence="1">
    <location>
        <begin position="334"/>
        <end position="360"/>
    </location>
</feature>
<protein>
    <submittedName>
        <fullName evidence="2">Uncharacterized protein</fullName>
    </submittedName>
</protein>